<evidence type="ECO:0000313" key="2">
    <source>
        <dbReference type="EMBL" id="CAL4778744.1"/>
    </source>
</evidence>
<reference evidence="1" key="1">
    <citation type="submission" date="2022-10" db="EMBL/GenBank/DDBJ databases">
        <authorList>
            <person name="Chen Y."/>
            <person name="Dougan E. K."/>
            <person name="Chan C."/>
            <person name="Rhodes N."/>
            <person name="Thang M."/>
        </authorList>
    </citation>
    <scope>NUCLEOTIDE SEQUENCE</scope>
</reference>
<accession>A0A9P1FZ04</accession>
<proteinExistence type="predicted"/>
<evidence type="ECO:0000313" key="1">
    <source>
        <dbReference type="EMBL" id="CAI3991432.1"/>
    </source>
</evidence>
<name>A0A9P1FZ04_9DINO</name>
<dbReference type="EMBL" id="CAMXCT010001591">
    <property type="protein sequence ID" value="CAI3991432.1"/>
    <property type="molecule type" value="Genomic_DNA"/>
</dbReference>
<protein>
    <submittedName>
        <fullName evidence="1">Uncharacterized protein</fullName>
    </submittedName>
</protein>
<dbReference type="Proteomes" id="UP001152797">
    <property type="component" value="Unassembled WGS sequence"/>
</dbReference>
<reference evidence="2 3" key="2">
    <citation type="submission" date="2024-05" db="EMBL/GenBank/DDBJ databases">
        <authorList>
            <person name="Chen Y."/>
            <person name="Shah S."/>
            <person name="Dougan E. K."/>
            <person name="Thang M."/>
            <person name="Chan C."/>
        </authorList>
    </citation>
    <scope>NUCLEOTIDE SEQUENCE [LARGE SCALE GENOMIC DNA]</scope>
</reference>
<dbReference type="AlphaFoldDB" id="A0A9P1FZ04"/>
<dbReference type="EMBL" id="CAMXCT020001591">
    <property type="protein sequence ID" value="CAL1144807.1"/>
    <property type="molecule type" value="Genomic_DNA"/>
</dbReference>
<sequence>MALACSATCNHCLWRMQKPNQIRCCWPGPGWLGLDAPSRPKSGRMWCSTLPSSLA</sequence>
<gene>
    <name evidence="1" type="ORF">C1SCF055_LOCUS18342</name>
</gene>
<organism evidence="1">
    <name type="scientific">Cladocopium goreaui</name>
    <dbReference type="NCBI Taxonomy" id="2562237"/>
    <lineage>
        <taxon>Eukaryota</taxon>
        <taxon>Sar</taxon>
        <taxon>Alveolata</taxon>
        <taxon>Dinophyceae</taxon>
        <taxon>Suessiales</taxon>
        <taxon>Symbiodiniaceae</taxon>
        <taxon>Cladocopium</taxon>
    </lineage>
</organism>
<evidence type="ECO:0000313" key="3">
    <source>
        <dbReference type="Proteomes" id="UP001152797"/>
    </source>
</evidence>
<comment type="caution">
    <text evidence="1">The sequence shown here is derived from an EMBL/GenBank/DDBJ whole genome shotgun (WGS) entry which is preliminary data.</text>
</comment>
<dbReference type="EMBL" id="CAMXCT030001591">
    <property type="protein sequence ID" value="CAL4778744.1"/>
    <property type="molecule type" value="Genomic_DNA"/>
</dbReference>
<keyword evidence="3" id="KW-1185">Reference proteome</keyword>